<evidence type="ECO:0000313" key="2">
    <source>
        <dbReference type="Proteomes" id="UP000600918"/>
    </source>
</evidence>
<protein>
    <submittedName>
        <fullName evidence="1">Uncharacterized protein</fullName>
    </submittedName>
</protein>
<sequence length="87" mass="9918">MLIVQRIDSTSGRIKEESFVVILEQDAHRAKDQQRLHRTDCSRIRYEDVDLAYVQPIMDQPGSSSRGPTPPIYNADECFGAIVELLK</sequence>
<dbReference type="EMBL" id="JACSDY010000021">
    <property type="protein sequence ID" value="KAF7394233.1"/>
    <property type="molecule type" value="Genomic_DNA"/>
</dbReference>
<proteinExistence type="predicted"/>
<keyword evidence="2" id="KW-1185">Reference proteome</keyword>
<dbReference type="Proteomes" id="UP000600918">
    <property type="component" value="Unassembled WGS sequence"/>
</dbReference>
<dbReference type="AlphaFoldDB" id="A0A834N4P5"/>
<gene>
    <name evidence="1" type="ORF">H0235_016828</name>
</gene>
<comment type="caution">
    <text evidence="1">The sequence shown here is derived from an EMBL/GenBank/DDBJ whole genome shotgun (WGS) entry which is preliminary data.</text>
</comment>
<name>A0A834N4P5_VESPE</name>
<reference evidence="1" key="1">
    <citation type="journal article" date="2020" name="G3 (Bethesda)">
        <title>High-Quality Assemblies for Three Invasive Social Wasps from the &lt;i&gt;Vespula&lt;/i&gt; Genus.</title>
        <authorList>
            <person name="Harrop T.W.R."/>
            <person name="Guhlin J."/>
            <person name="McLaughlin G.M."/>
            <person name="Permina E."/>
            <person name="Stockwell P."/>
            <person name="Gilligan J."/>
            <person name="Le Lec M.F."/>
            <person name="Gruber M.A.M."/>
            <person name="Quinn O."/>
            <person name="Lovegrove M."/>
            <person name="Duncan E.J."/>
            <person name="Remnant E.J."/>
            <person name="Van Eeckhoven J."/>
            <person name="Graham B."/>
            <person name="Knapp R.A."/>
            <person name="Langford K.W."/>
            <person name="Kronenberg Z."/>
            <person name="Press M.O."/>
            <person name="Eacker S.M."/>
            <person name="Wilson-Rankin E.E."/>
            <person name="Purcell J."/>
            <person name="Lester P.J."/>
            <person name="Dearden P.K."/>
        </authorList>
    </citation>
    <scope>NUCLEOTIDE SEQUENCE</scope>
    <source>
        <strain evidence="1">Volc-1</strain>
    </source>
</reference>
<organism evidence="1 2">
    <name type="scientific">Vespula pensylvanica</name>
    <name type="common">Western yellow jacket</name>
    <name type="synonym">Wasp</name>
    <dbReference type="NCBI Taxonomy" id="30213"/>
    <lineage>
        <taxon>Eukaryota</taxon>
        <taxon>Metazoa</taxon>
        <taxon>Ecdysozoa</taxon>
        <taxon>Arthropoda</taxon>
        <taxon>Hexapoda</taxon>
        <taxon>Insecta</taxon>
        <taxon>Pterygota</taxon>
        <taxon>Neoptera</taxon>
        <taxon>Endopterygota</taxon>
        <taxon>Hymenoptera</taxon>
        <taxon>Apocrita</taxon>
        <taxon>Aculeata</taxon>
        <taxon>Vespoidea</taxon>
        <taxon>Vespidae</taxon>
        <taxon>Vespinae</taxon>
        <taxon>Vespula</taxon>
    </lineage>
</organism>
<accession>A0A834N4P5</accession>
<evidence type="ECO:0000313" key="1">
    <source>
        <dbReference type="EMBL" id="KAF7394233.1"/>
    </source>
</evidence>